<accession>A0A162KJE8</accession>
<dbReference type="Gene3D" id="1.20.1270.330">
    <property type="match status" value="1"/>
</dbReference>
<dbReference type="Pfam" id="PF18269">
    <property type="entry name" value="T3SS_ATPase_C"/>
    <property type="match status" value="1"/>
</dbReference>
<sequence>MLSTYKNSEDLINIGAYVKGSSEKIDKAVAYYDKIIAYLRQDVNENSSFKENVEGLKRIFQ</sequence>
<dbReference type="InterPro" id="IPR040627">
    <property type="entry name" value="T3SS_ATPase_C"/>
</dbReference>
<dbReference type="EC" id="3.6.3.14" evidence="2"/>
<comment type="caution">
    <text evidence="2">The sequence shown here is derived from an EMBL/GenBank/DDBJ whole genome shotgun (WGS) entry which is preliminary data.</text>
</comment>
<evidence type="ECO:0000259" key="1">
    <source>
        <dbReference type="Pfam" id="PF18269"/>
    </source>
</evidence>
<dbReference type="GO" id="GO:0016787">
    <property type="term" value="F:hydrolase activity"/>
    <property type="evidence" value="ECO:0007669"/>
    <property type="project" value="UniProtKB-KW"/>
</dbReference>
<gene>
    <name evidence="2" type="primary">fliI</name>
    <name evidence="2" type="ORF">WY13_03550</name>
</gene>
<name>A0A162KJE8_9CLOT</name>
<protein>
    <submittedName>
        <fullName evidence="2">Flagellum-specific ATP synthase</fullName>
        <ecNumber evidence="2">3.6.3.14</ecNumber>
    </submittedName>
</protein>
<dbReference type="EMBL" id="LITT01000062">
    <property type="protein sequence ID" value="OAA83222.1"/>
    <property type="molecule type" value="Genomic_DNA"/>
</dbReference>
<feature type="domain" description="T3SS EscN ATPase C-terminal" evidence="1">
    <location>
        <begin position="1"/>
        <end position="57"/>
    </location>
</feature>
<dbReference type="Proteomes" id="UP000077407">
    <property type="component" value="Unassembled WGS sequence"/>
</dbReference>
<proteinExistence type="predicted"/>
<dbReference type="AlphaFoldDB" id="A0A162KJE8"/>
<dbReference type="PATRIC" id="fig|1538.10.peg.3627"/>
<evidence type="ECO:0000313" key="3">
    <source>
        <dbReference type="Proteomes" id="UP000077407"/>
    </source>
</evidence>
<reference evidence="2 3" key="1">
    <citation type="journal article" date="2015" name="Biotechnol. Bioeng.">
        <title>Genome sequence and phenotypic characterization of Caulobacter segnis.</title>
        <authorList>
            <person name="Patel S."/>
            <person name="Fletcher B."/>
            <person name="Scott D.C."/>
            <person name="Ely B."/>
        </authorList>
    </citation>
    <scope>NUCLEOTIDE SEQUENCE [LARGE SCALE GENOMIC DNA]</scope>
    <source>
        <strain evidence="2 3">ERI-2</strain>
    </source>
</reference>
<organism evidence="2 3">
    <name type="scientific">Clostridium ljungdahlii</name>
    <dbReference type="NCBI Taxonomy" id="1538"/>
    <lineage>
        <taxon>Bacteria</taxon>
        <taxon>Bacillati</taxon>
        <taxon>Bacillota</taxon>
        <taxon>Clostridia</taxon>
        <taxon>Eubacteriales</taxon>
        <taxon>Clostridiaceae</taxon>
        <taxon>Clostridium</taxon>
    </lineage>
</organism>
<evidence type="ECO:0000313" key="2">
    <source>
        <dbReference type="EMBL" id="OAA83222.1"/>
    </source>
</evidence>
<keyword evidence="2" id="KW-0378">Hydrolase</keyword>